<dbReference type="InterPro" id="IPR052164">
    <property type="entry name" value="Anthracycline_SecMetBiosynth"/>
</dbReference>
<evidence type="ECO:0000313" key="3">
    <source>
        <dbReference type="Proteomes" id="UP001354931"/>
    </source>
</evidence>
<gene>
    <name evidence="2" type="ORF">OKJ99_41410</name>
</gene>
<dbReference type="PANTHER" id="PTHR33993">
    <property type="entry name" value="GLYOXALASE-RELATED"/>
    <property type="match status" value="1"/>
</dbReference>
<dbReference type="RefSeq" id="WP_326023751.1">
    <property type="nucleotide sequence ID" value="NZ_JAOZYC010000205.1"/>
</dbReference>
<sequence>MRPARRDRLDFPEIPEGAPCWADVRLADVEAGKRFYGDLFGWTFDEGAGAERGYYTAAYSEDRGVAALAPANLGVQWRVHLAVRDAYAAAERVVAAGGHIVAGPLSGGTEATVALALGPEGAAFVLRQAGSHRGFEAVGGAGAFCGAELLTPDAALSESFYGAVFEEGVFGVAVRRRVVPEGPGRFLLHFGCADADATAAAAVRLGGRVRVGPHPTAYGRAAVIEDDQGAVFAVCEQA</sequence>
<dbReference type="Gene3D" id="3.10.180.10">
    <property type="entry name" value="2,3-Dihydroxybiphenyl 1,2-Dioxygenase, domain 1"/>
    <property type="match status" value="2"/>
</dbReference>
<dbReference type="PANTHER" id="PTHR33993:SF10">
    <property type="entry name" value="CONSERVED PROTEIN"/>
    <property type="match status" value="1"/>
</dbReference>
<dbReference type="PROSITE" id="PS51819">
    <property type="entry name" value="VOC"/>
    <property type="match status" value="1"/>
</dbReference>
<keyword evidence="3" id="KW-1185">Reference proteome</keyword>
<dbReference type="EMBL" id="JAOZYC010000205">
    <property type="protein sequence ID" value="MEB8343951.1"/>
    <property type="molecule type" value="Genomic_DNA"/>
</dbReference>
<comment type="caution">
    <text evidence="2">The sequence shown here is derived from an EMBL/GenBank/DDBJ whole genome shotgun (WGS) entry which is preliminary data.</text>
</comment>
<protein>
    <submittedName>
        <fullName evidence="2">VOC family protein</fullName>
    </submittedName>
</protein>
<dbReference type="SUPFAM" id="SSF54593">
    <property type="entry name" value="Glyoxalase/Bleomycin resistance protein/Dihydroxybiphenyl dioxygenase"/>
    <property type="match status" value="2"/>
</dbReference>
<accession>A0ABU6FM71</accession>
<feature type="domain" description="VOC" evidence="1">
    <location>
        <begin position="18"/>
        <end position="129"/>
    </location>
</feature>
<dbReference type="InterPro" id="IPR029068">
    <property type="entry name" value="Glyas_Bleomycin-R_OHBP_Dase"/>
</dbReference>
<dbReference type="InterPro" id="IPR037523">
    <property type="entry name" value="VOC_core"/>
</dbReference>
<dbReference type="InterPro" id="IPR041581">
    <property type="entry name" value="Glyoxalase_6"/>
</dbReference>
<evidence type="ECO:0000259" key="1">
    <source>
        <dbReference type="PROSITE" id="PS51819"/>
    </source>
</evidence>
<reference evidence="2 3" key="1">
    <citation type="submission" date="2022-10" db="EMBL/GenBank/DDBJ databases">
        <authorList>
            <person name="Xie J."/>
            <person name="Shen N."/>
        </authorList>
    </citation>
    <scope>NUCLEOTIDE SEQUENCE [LARGE SCALE GENOMIC DNA]</scope>
    <source>
        <strain evidence="2 3">YIM65594</strain>
    </source>
</reference>
<proteinExistence type="predicted"/>
<dbReference type="Proteomes" id="UP001354931">
    <property type="component" value="Unassembled WGS sequence"/>
</dbReference>
<dbReference type="Pfam" id="PF18029">
    <property type="entry name" value="Glyoxalase_6"/>
    <property type="match status" value="1"/>
</dbReference>
<evidence type="ECO:0000313" key="2">
    <source>
        <dbReference type="EMBL" id="MEB8343951.1"/>
    </source>
</evidence>
<organism evidence="2 3">
    <name type="scientific">Streptomyces endophyticus</name>
    <dbReference type="NCBI Taxonomy" id="714166"/>
    <lineage>
        <taxon>Bacteria</taxon>
        <taxon>Bacillati</taxon>
        <taxon>Actinomycetota</taxon>
        <taxon>Actinomycetes</taxon>
        <taxon>Kitasatosporales</taxon>
        <taxon>Streptomycetaceae</taxon>
        <taxon>Streptomyces</taxon>
    </lineage>
</organism>
<name>A0ABU6FM71_9ACTN</name>